<keyword evidence="12" id="KW-0449">Lipoprotein</keyword>
<feature type="signal peptide" evidence="9">
    <location>
        <begin position="1"/>
        <end position="25"/>
    </location>
</feature>
<keyword evidence="4 7" id="KW-0573">Peptidoglycan synthesis</keyword>
<keyword evidence="13" id="KW-1185">Reference proteome</keyword>
<dbReference type="PROSITE" id="PS51257">
    <property type="entry name" value="PROKAR_LIPOPROTEIN"/>
    <property type="match status" value="1"/>
</dbReference>
<keyword evidence="3 7" id="KW-0133">Cell shape</keyword>
<feature type="chain" id="PRO_5039365676" evidence="9">
    <location>
        <begin position="26"/>
        <end position="421"/>
    </location>
</feature>
<dbReference type="AlphaFoldDB" id="A0A7W3ISU2"/>
<comment type="pathway">
    <text evidence="1 7">Cell wall biogenesis; peptidoglycan biosynthesis.</text>
</comment>
<feature type="compositionally biased region" description="Gly residues" evidence="8">
    <location>
        <begin position="39"/>
        <end position="55"/>
    </location>
</feature>
<evidence type="ECO:0000256" key="4">
    <source>
        <dbReference type="ARBA" id="ARBA00022984"/>
    </source>
</evidence>
<evidence type="ECO:0000256" key="7">
    <source>
        <dbReference type="PROSITE-ProRule" id="PRU01373"/>
    </source>
</evidence>
<evidence type="ECO:0000256" key="6">
    <source>
        <dbReference type="ARBA" id="ARBA00023316"/>
    </source>
</evidence>
<dbReference type="InterPro" id="IPR005490">
    <property type="entry name" value="LD_TPept_cat_dom"/>
</dbReference>
<dbReference type="InterPro" id="IPR038063">
    <property type="entry name" value="Transpep_catalytic_dom"/>
</dbReference>
<dbReference type="GO" id="GO:0071555">
    <property type="term" value="P:cell wall organization"/>
    <property type="evidence" value="ECO:0007669"/>
    <property type="project" value="UniProtKB-UniRule"/>
</dbReference>
<dbReference type="Gene3D" id="2.60.40.3710">
    <property type="match status" value="1"/>
</dbReference>
<dbReference type="SUPFAM" id="SSF141523">
    <property type="entry name" value="L,D-transpeptidase catalytic domain-like"/>
    <property type="match status" value="1"/>
</dbReference>
<dbReference type="GO" id="GO:0008360">
    <property type="term" value="P:regulation of cell shape"/>
    <property type="evidence" value="ECO:0007669"/>
    <property type="project" value="UniProtKB-UniRule"/>
</dbReference>
<keyword evidence="6 7" id="KW-0961">Cell wall biogenesis/degradation</keyword>
<gene>
    <name evidence="12" type="ORF">FHX74_002172</name>
</gene>
<evidence type="ECO:0000259" key="11">
    <source>
        <dbReference type="PROSITE" id="PS52029"/>
    </source>
</evidence>
<evidence type="ECO:0000256" key="9">
    <source>
        <dbReference type="SAM" id="SignalP"/>
    </source>
</evidence>
<dbReference type="GO" id="GO:0005576">
    <property type="term" value="C:extracellular region"/>
    <property type="evidence" value="ECO:0007669"/>
    <property type="project" value="TreeGrafter"/>
</dbReference>
<accession>A0A7W3ISU2</accession>
<dbReference type="InterPro" id="IPR003961">
    <property type="entry name" value="FN3_dom"/>
</dbReference>
<dbReference type="PANTHER" id="PTHR30582:SF2">
    <property type="entry name" value="L,D-TRANSPEPTIDASE YCIB-RELATED"/>
    <property type="match status" value="1"/>
</dbReference>
<dbReference type="InterPro" id="IPR050979">
    <property type="entry name" value="LD-transpeptidase"/>
</dbReference>
<dbReference type="PROSITE" id="PS50853">
    <property type="entry name" value="FN3"/>
    <property type="match status" value="1"/>
</dbReference>
<dbReference type="GO" id="GO:0018104">
    <property type="term" value="P:peptidoglycan-protein cross-linking"/>
    <property type="evidence" value="ECO:0007669"/>
    <property type="project" value="TreeGrafter"/>
</dbReference>
<dbReference type="Proteomes" id="UP000523079">
    <property type="component" value="Unassembled WGS sequence"/>
</dbReference>
<dbReference type="UniPathway" id="UPA00219"/>
<keyword evidence="9" id="KW-0732">Signal</keyword>
<dbReference type="InterPro" id="IPR041280">
    <property type="entry name" value="Big_10"/>
</dbReference>
<name>A0A7W3ISU2_9ACTN</name>
<evidence type="ECO:0000313" key="13">
    <source>
        <dbReference type="Proteomes" id="UP000523079"/>
    </source>
</evidence>
<dbReference type="CDD" id="cd13432">
    <property type="entry name" value="LDT_IgD_like_2"/>
    <property type="match status" value="1"/>
</dbReference>
<dbReference type="GO" id="GO:0071972">
    <property type="term" value="F:peptidoglycan L,D-transpeptidase activity"/>
    <property type="evidence" value="ECO:0007669"/>
    <property type="project" value="TreeGrafter"/>
</dbReference>
<dbReference type="CDD" id="cd16913">
    <property type="entry name" value="YkuD_like"/>
    <property type="match status" value="1"/>
</dbReference>
<keyword evidence="5" id="KW-0012">Acyltransferase</keyword>
<evidence type="ECO:0000256" key="2">
    <source>
        <dbReference type="ARBA" id="ARBA00022679"/>
    </source>
</evidence>
<organism evidence="12 13">
    <name type="scientific">Microlunatus kandeliicorticis</name>
    <dbReference type="NCBI Taxonomy" id="1759536"/>
    <lineage>
        <taxon>Bacteria</taxon>
        <taxon>Bacillati</taxon>
        <taxon>Actinomycetota</taxon>
        <taxon>Actinomycetes</taxon>
        <taxon>Propionibacteriales</taxon>
        <taxon>Propionibacteriaceae</taxon>
        <taxon>Microlunatus</taxon>
    </lineage>
</organism>
<evidence type="ECO:0000256" key="5">
    <source>
        <dbReference type="ARBA" id="ARBA00023315"/>
    </source>
</evidence>
<comment type="caution">
    <text evidence="12">The sequence shown here is derived from an EMBL/GenBank/DDBJ whole genome shotgun (WGS) entry which is preliminary data.</text>
</comment>
<sequence>MKHLVRTPITRGLSVAAVLGLLAVAGCGSVPSPGPDTSGQGGTTKTGTTTGGGGSNTPSSTPEAPEPVSFSTSVADGAKNVKVSSIVSVKAANGTLDSVRVSTTQKSESGSTSKVTVDGALNADKTTWTASEALDPGSTYTIRMSGANSEGTQQSSTATFKTQSLTLDEQTFPTVFPGKGTTVGVGMPVILTFDVPVKDRANVEKHLAVTTSPKQTGTWHWVSSTEVHYRPKTYWQPGTKVSVDGNLNGVSAGNGVYGQKSVATSFTIGRSQITKIDLKRDVAKVYRNGKAVRTIYVSAGKPGWETRSGIKLIMSKETNKRMTNQMIGAAEEYDLNVAYALRITNSGEFLHSAPWNAGYFGRVNSSHGCTGMSTADARWLYETSLIGDPTVTTGTNRGMEKVNGWSDWNISWNDYKAGSAL</sequence>
<dbReference type="PANTHER" id="PTHR30582">
    <property type="entry name" value="L,D-TRANSPEPTIDASE"/>
    <property type="match status" value="1"/>
</dbReference>
<evidence type="ECO:0000256" key="1">
    <source>
        <dbReference type="ARBA" id="ARBA00004752"/>
    </source>
</evidence>
<evidence type="ECO:0000313" key="12">
    <source>
        <dbReference type="EMBL" id="MBA8794553.1"/>
    </source>
</evidence>
<evidence type="ECO:0000259" key="10">
    <source>
        <dbReference type="PROSITE" id="PS50853"/>
    </source>
</evidence>
<keyword evidence="2" id="KW-0808">Transferase</keyword>
<proteinExistence type="predicted"/>
<reference evidence="12 13" key="1">
    <citation type="submission" date="2020-07" db="EMBL/GenBank/DDBJ databases">
        <title>Sequencing the genomes of 1000 actinobacteria strains.</title>
        <authorList>
            <person name="Klenk H.-P."/>
        </authorList>
    </citation>
    <scope>NUCLEOTIDE SEQUENCE [LARGE SCALE GENOMIC DNA]</scope>
    <source>
        <strain evidence="12 13">DSM 100723</strain>
    </source>
</reference>
<protein>
    <submittedName>
        <fullName evidence="12">Lipoprotein-anchoring transpeptidase ErfK/SrfK</fullName>
    </submittedName>
</protein>
<feature type="active site" description="Nucleophile" evidence="7">
    <location>
        <position position="369"/>
    </location>
</feature>
<dbReference type="RefSeq" id="WP_182560111.1">
    <property type="nucleotide sequence ID" value="NZ_JACGWT010000003.1"/>
</dbReference>
<dbReference type="Pfam" id="PF17964">
    <property type="entry name" value="Big_10"/>
    <property type="match status" value="1"/>
</dbReference>
<feature type="active site" description="Proton donor/acceptor" evidence="7">
    <location>
        <position position="351"/>
    </location>
</feature>
<feature type="domain" description="Fibronectin type-III" evidence="10">
    <location>
        <begin position="64"/>
        <end position="165"/>
    </location>
</feature>
<feature type="domain" description="L,D-TPase catalytic" evidence="11">
    <location>
        <begin position="272"/>
        <end position="393"/>
    </location>
</feature>
<dbReference type="EMBL" id="JACGWT010000003">
    <property type="protein sequence ID" value="MBA8794553.1"/>
    <property type="molecule type" value="Genomic_DNA"/>
</dbReference>
<dbReference type="PROSITE" id="PS52029">
    <property type="entry name" value="LD_TPASE"/>
    <property type="match status" value="1"/>
</dbReference>
<dbReference type="Gene3D" id="2.40.440.10">
    <property type="entry name" value="L,D-transpeptidase catalytic domain-like"/>
    <property type="match status" value="1"/>
</dbReference>
<feature type="region of interest" description="Disordered" evidence="8">
    <location>
        <begin position="32"/>
        <end position="73"/>
    </location>
</feature>
<dbReference type="GO" id="GO:0016746">
    <property type="term" value="F:acyltransferase activity"/>
    <property type="evidence" value="ECO:0007669"/>
    <property type="project" value="UniProtKB-KW"/>
</dbReference>
<dbReference type="Gene3D" id="2.60.40.3780">
    <property type="match status" value="1"/>
</dbReference>
<dbReference type="Pfam" id="PF03734">
    <property type="entry name" value="YkuD"/>
    <property type="match status" value="1"/>
</dbReference>
<evidence type="ECO:0000256" key="8">
    <source>
        <dbReference type="SAM" id="MobiDB-lite"/>
    </source>
</evidence>
<feature type="region of interest" description="Disordered" evidence="8">
    <location>
        <begin position="138"/>
        <end position="159"/>
    </location>
</feature>
<evidence type="ECO:0000256" key="3">
    <source>
        <dbReference type="ARBA" id="ARBA00022960"/>
    </source>
</evidence>